<organism evidence="2 3">
    <name type="scientific">Pedobacter lusitanus</name>
    <dbReference type="NCBI Taxonomy" id="1503925"/>
    <lineage>
        <taxon>Bacteria</taxon>
        <taxon>Pseudomonadati</taxon>
        <taxon>Bacteroidota</taxon>
        <taxon>Sphingobacteriia</taxon>
        <taxon>Sphingobacteriales</taxon>
        <taxon>Sphingobacteriaceae</taxon>
        <taxon>Pedobacter</taxon>
    </lineage>
</organism>
<dbReference type="InterPro" id="IPR044855">
    <property type="entry name" value="CoA-Trfase_III_dom3_sf"/>
</dbReference>
<dbReference type="AlphaFoldDB" id="A0A0D0GGR1"/>
<dbReference type="STRING" id="1503925.TH53_21595"/>
<dbReference type="Proteomes" id="UP000032049">
    <property type="component" value="Unassembled WGS sequence"/>
</dbReference>
<dbReference type="EMBL" id="JXRA01000108">
    <property type="protein sequence ID" value="KIO75300.1"/>
    <property type="molecule type" value="Genomic_DNA"/>
</dbReference>
<dbReference type="InterPro" id="IPR023606">
    <property type="entry name" value="CoA-Trfase_III_dom_1_sf"/>
</dbReference>
<dbReference type="InterPro" id="IPR003673">
    <property type="entry name" value="CoA-Trfase_fam_III"/>
</dbReference>
<gene>
    <name evidence="2" type="ORF">TH53_21595</name>
</gene>
<dbReference type="OrthoDB" id="9797653at2"/>
<reference evidence="2 3" key="1">
    <citation type="submission" date="2015-01" db="EMBL/GenBank/DDBJ databases">
        <title>Draft genome sequence of Pedobacter sp. NL19 isolated from sludge of an effluent treatment pond in an abandoned uranium mine.</title>
        <authorList>
            <person name="Santos T."/>
            <person name="Caetano T."/>
            <person name="Covas C."/>
            <person name="Cruz A."/>
            <person name="Mendo S."/>
        </authorList>
    </citation>
    <scope>NUCLEOTIDE SEQUENCE [LARGE SCALE GENOMIC DNA]</scope>
    <source>
        <strain evidence="2 3">NL19</strain>
    </source>
</reference>
<comment type="caution">
    <text evidence="2">The sequence shown here is derived from an EMBL/GenBank/DDBJ whole genome shotgun (WGS) entry which is preliminary data.</text>
</comment>
<dbReference type="Gene3D" id="3.30.1540.10">
    <property type="entry name" value="formyl-coa transferase, domain 3"/>
    <property type="match status" value="1"/>
</dbReference>
<proteinExistence type="predicted"/>
<evidence type="ECO:0000313" key="3">
    <source>
        <dbReference type="Proteomes" id="UP000032049"/>
    </source>
</evidence>
<sequence length="383" mass="43811">MHKPLKNVTVLEFSQYLSGPLAGLRLSDFGARVIKIENPDKGDAGRQLAIKNLWTNDSSLLFHTINRNKESFTANLKKKDELEMVQELIKMADVVTHNFRPDVMEKLGLSYENVIAVNPRIIYLEISGYGNKGPWKYKPGQDLLVQAISGLTYTTGNKSDSPRPFGLSIADYLCGNQAVQAILAALIRRQKTGEGALLQLSLLESMIDFQFEFFTTYFQSNLHHERSEINNGHALLSAPYGVYETADGYIAVAMMPLQKLAEVIECHPLKFYTDAFEKRDEIKLILVKHFLTHPCAYWLDKMQAENLWVMPVLNWQQLQRADTYQQLNIEQEIEINDQHKIRTTRCPIKINGEMMLSNRPAPALGQHTARIMEELKKRDEPFR</sequence>
<dbReference type="PANTHER" id="PTHR48207:SF4">
    <property type="entry name" value="BLL6097 PROTEIN"/>
    <property type="match status" value="1"/>
</dbReference>
<keyword evidence="1" id="KW-0808">Transferase</keyword>
<dbReference type="GO" id="GO:0008410">
    <property type="term" value="F:CoA-transferase activity"/>
    <property type="evidence" value="ECO:0007669"/>
    <property type="project" value="TreeGrafter"/>
</dbReference>
<dbReference type="SUPFAM" id="SSF89796">
    <property type="entry name" value="CoA-transferase family III (CaiB/BaiF)"/>
    <property type="match status" value="1"/>
</dbReference>
<protein>
    <recommendedName>
        <fullName evidence="4">Formyl-CoA transferase</fullName>
    </recommendedName>
</protein>
<dbReference type="InterPro" id="IPR050483">
    <property type="entry name" value="CoA-transferase_III_domain"/>
</dbReference>
<dbReference type="Gene3D" id="3.40.50.10540">
    <property type="entry name" value="Crotonobetainyl-coa:carnitine coa-transferase, domain 1"/>
    <property type="match status" value="1"/>
</dbReference>
<keyword evidence="3" id="KW-1185">Reference proteome</keyword>
<dbReference type="Pfam" id="PF02515">
    <property type="entry name" value="CoA_transf_3"/>
    <property type="match status" value="1"/>
</dbReference>
<dbReference type="PANTHER" id="PTHR48207">
    <property type="entry name" value="SUCCINATE--HYDROXYMETHYLGLUTARATE COA-TRANSFERASE"/>
    <property type="match status" value="1"/>
</dbReference>
<evidence type="ECO:0000256" key="1">
    <source>
        <dbReference type="ARBA" id="ARBA00022679"/>
    </source>
</evidence>
<name>A0A0D0GGR1_9SPHI</name>
<evidence type="ECO:0008006" key="4">
    <source>
        <dbReference type="Google" id="ProtNLM"/>
    </source>
</evidence>
<accession>A0A0D0GGR1</accession>
<evidence type="ECO:0000313" key="2">
    <source>
        <dbReference type="EMBL" id="KIO75300.1"/>
    </source>
</evidence>